<proteinExistence type="inferred from homology"/>
<comment type="similarity">
    <text evidence="1">Belongs to the ribosome association toxin RatA family.</text>
</comment>
<evidence type="ECO:0000256" key="1">
    <source>
        <dbReference type="ARBA" id="ARBA00008918"/>
    </source>
</evidence>
<evidence type="ECO:0000313" key="4">
    <source>
        <dbReference type="Proteomes" id="UP000199634"/>
    </source>
</evidence>
<evidence type="ECO:0000259" key="2">
    <source>
        <dbReference type="Pfam" id="PF03364"/>
    </source>
</evidence>
<sequence>MKHRLYREQQLNCDIETAWHFFSSPKNLSKITPKDMGFTVLSDYNSEQIVEGMVIDYIVSPLLKVPLKWRTRITHVTPHKSFTDFQEKGPYKYWNHFHEFIPHKGGVLMKDTVDYELPFGFLGKVAHRLFVKKKLADIFDFRYGVLEKMFNSIKN</sequence>
<dbReference type="OrthoDB" id="9793552at2"/>
<dbReference type="CDD" id="cd07820">
    <property type="entry name" value="SRPBCC_3"/>
    <property type="match status" value="1"/>
</dbReference>
<reference evidence="3 4" key="1">
    <citation type="submission" date="2016-10" db="EMBL/GenBank/DDBJ databases">
        <authorList>
            <person name="de Groot N.N."/>
        </authorList>
    </citation>
    <scope>NUCLEOTIDE SEQUENCE [LARGE SCALE GENOMIC DNA]</scope>
    <source>
        <strain evidence="3 4">CGMCC 1.10825</strain>
    </source>
</reference>
<dbReference type="Pfam" id="PF03364">
    <property type="entry name" value="Polyketide_cyc"/>
    <property type="match status" value="1"/>
</dbReference>
<keyword evidence="4" id="KW-1185">Reference proteome</keyword>
<protein>
    <submittedName>
        <fullName evidence="3">Ligand-binding SRPBCC domain-containing protein</fullName>
    </submittedName>
</protein>
<dbReference type="SUPFAM" id="SSF55961">
    <property type="entry name" value="Bet v1-like"/>
    <property type="match status" value="1"/>
</dbReference>
<feature type="domain" description="Coenzyme Q-binding protein COQ10 START" evidence="2">
    <location>
        <begin position="15"/>
        <end position="136"/>
    </location>
</feature>
<dbReference type="Proteomes" id="UP000199634">
    <property type="component" value="Unassembled WGS sequence"/>
</dbReference>
<dbReference type="RefSeq" id="WP_091099037.1">
    <property type="nucleotide sequence ID" value="NZ_FNXE01000022.1"/>
</dbReference>
<dbReference type="Gene3D" id="3.30.530.20">
    <property type="match status" value="1"/>
</dbReference>
<dbReference type="InterPro" id="IPR005031">
    <property type="entry name" value="COQ10_START"/>
</dbReference>
<dbReference type="InterPro" id="IPR023393">
    <property type="entry name" value="START-like_dom_sf"/>
</dbReference>
<evidence type="ECO:0000313" key="3">
    <source>
        <dbReference type="EMBL" id="SEH84234.1"/>
    </source>
</evidence>
<name>A0A1H6LHH5_9FLAO</name>
<dbReference type="AlphaFoldDB" id="A0A1H6LHH5"/>
<dbReference type="STRING" id="1159016.SAMN02927937_01723"/>
<organism evidence="3 4">
    <name type="scientific">Paenimyroides marinum</name>
    <dbReference type="NCBI Taxonomy" id="1159016"/>
    <lineage>
        <taxon>Bacteria</taxon>
        <taxon>Pseudomonadati</taxon>
        <taxon>Bacteroidota</taxon>
        <taxon>Flavobacteriia</taxon>
        <taxon>Flavobacteriales</taxon>
        <taxon>Flavobacteriaceae</taxon>
        <taxon>Paenimyroides</taxon>
    </lineage>
</organism>
<gene>
    <name evidence="3" type="ORF">SAMN02927937_01723</name>
</gene>
<dbReference type="EMBL" id="FNXE01000022">
    <property type="protein sequence ID" value="SEH84234.1"/>
    <property type="molecule type" value="Genomic_DNA"/>
</dbReference>
<accession>A0A1H6LHH5</accession>